<dbReference type="Gene3D" id="3.90.79.10">
    <property type="entry name" value="Nucleoside Triphosphate Pyrophosphohydrolase"/>
    <property type="match status" value="1"/>
</dbReference>
<reference evidence="2" key="1">
    <citation type="journal article" date="2021" name="Nat. Commun.">
        <title>Genetic determinants of endophytism in the Arabidopsis root mycobiome.</title>
        <authorList>
            <person name="Mesny F."/>
            <person name="Miyauchi S."/>
            <person name="Thiergart T."/>
            <person name="Pickel B."/>
            <person name="Atanasova L."/>
            <person name="Karlsson M."/>
            <person name="Huettel B."/>
            <person name="Barry K.W."/>
            <person name="Haridas S."/>
            <person name="Chen C."/>
            <person name="Bauer D."/>
            <person name="Andreopoulos W."/>
            <person name="Pangilinan J."/>
            <person name="LaButti K."/>
            <person name="Riley R."/>
            <person name="Lipzen A."/>
            <person name="Clum A."/>
            <person name="Drula E."/>
            <person name="Henrissat B."/>
            <person name="Kohler A."/>
            <person name="Grigoriev I.V."/>
            <person name="Martin F.M."/>
            <person name="Hacquard S."/>
        </authorList>
    </citation>
    <scope>NUCLEOTIDE SEQUENCE</scope>
    <source>
        <strain evidence="2">MPI-CAGE-CH-0235</strain>
    </source>
</reference>
<dbReference type="InterPro" id="IPR000086">
    <property type="entry name" value="NUDIX_hydrolase_dom"/>
</dbReference>
<keyword evidence="2" id="KW-0378">Hydrolase</keyword>
<protein>
    <submittedName>
        <fullName evidence="2">NUDIX hydrolase domain-like protein</fullName>
    </submittedName>
</protein>
<dbReference type="PANTHER" id="PTHR43736">
    <property type="entry name" value="ADP-RIBOSE PYROPHOSPHATASE"/>
    <property type="match status" value="1"/>
</dbReference>
<dbReference type="OrthoDB" id="276276at2759"/>
<gene>
    <name evidence="2" type="ORF">B0I35DRAFT_437535</name>
</gene>
<dbReference type="SUPFAM" id="SSF55811">
    <property type="entry name" value="Nudix"/>
    <property type="match status" value="1"/>
</dbReference>
<dbReference type="PROSITE" id="PS51462">
    <property type="entry name" value="NUDIX"/>
    <property type="match status" value="1"/>
</dbReference>
<dbReference type="AlphaFoldDB" id="A0A8K0WNW5"/>
<evidence type="ECO:0000259" key="1">
    <source>
        <dbReference type="PROSITE" id="PS51462"/>
    </source>
</evidence>
<dbReference type="GO" id="GO:0016787">
    <property type="term" value="F:hydrolase activity"/>
    <property type="evidence" value="ECO:0007669"/>
    <property type="project" value="UniProtKB-KW"/>
</dbReference>
<accession>A0A8K0WNW5</accession>
<sequence length="190" mass="21402">MSVSKDAPEFTFDQAMARWNITSRQWLEDNKSTLDNAAVAAFVFDDKDRVLLVQRASHDSMPNRWEAPGGAADDVDESMLHSAARELFEESGLRAKRFVRFVQEIPGSDIGTVYSNRTGARHFCRFAFEVGVEDCSCVKLDPSEHQDFLWAGEEEVKVQRVGEREIPITTPAVHAHLLEAFKARKASSKQ</sequence>
<organism evidence="2 3">
    <name type="scientific">Stachybotrys elegans</name>
    <dbReference type="NCBI Taxonomy" id="80388"/>
    <lineage>
        <taxon>Eukaryota</taxon>
        <taxon>Fungi</taxon>
        <taxon>Dikarya</taxon>
        <taxon>Ascomycota</taxon>
        <taxon>Pezizomycotina</taxon>
        <taxon>Sordariomycetes</taxon>
        <taxon>Hypocreomycetidae</taxon>
        <taxon>Hypocreales</taxon>
        <taxon>Stachybotryaceae</taxon>
        <taxon>Stachybotrys</taxon>
    </lineage>
</organism>
<evidence type="ECO:0000313" key="2">
    <source>
        <dbReference type="EMBL" id="KAH7312691.1"/>
    </source>
</evidence>
<dbReference type="EMBL" id="JAGPNK010000010">
    <property type="protein sequence ID" value="KAH7312691.1"/>
    <property type="molecule type" value="Genomic_DNA"/>
</dbReference>
<comment type="caution">
    <text evidence="2">The sequence shown here is derived from an EMBL/GenBank/DDBJ whole genome shotgun (WGS) entry which is preliminary data.</text>
</comment>
<feature type="domain" description="Nudix hydrolase" evidence="1">
    <location>
        <begin position="34"/>
        <end position="174"/>
    </location>
</feature>
<dbReference type="InterPro" id="IPR015797">
    <property type="entry name" value="NUDIX_hydrolase-like_dom_sf"/>
</dbReference>
<evidence type="ECO:0000313" key="3">
    <source>
        <dbReference type="Proteomes" id="UP000813444"/>
    </source>
</evidence>
<dbReference type="Pfam" id="PF00293">
    <property type="entry name" value="NUDIX"/>
    <property type="match status" value="1"/>
</dbReference>
<dbReference type="PANTHER" id="PTHR43736:SF1">
    <property type="entry name" value="DIHYDRONEOPTERIN TRIPHOSPHATE DIPHOSPHATASE"/>
    <property type="match status" value="1"/>
</dbReference>
<proteinExistence type="predicted"/>
<keyword evidence="3" id="KW-1185">Reference proteome</keyword>
<dbReference type="CDD" id="cd02883">
    <property type="entry name" value="NUDIX_Hydrolase"/>
    <property type="match status" value="1"/>
</dbReference>
<dbReference type="Proteomes" id="UP000813444">
    <property type="component" value="Unassembled WGS sequence"/>
</dbReference>
<name>A0A8K0WNW5_9HYPO</name>